<evidence type="ECO:0000313" key="5">
    <source>
        <dbReference type="EMBL" id="WAB80498.1"/>
    </source>
</evidence>
<reference evidence="5" key="1">
    <citation type="submission" date="2022-11" db="EMBL/GenBank/DDBJ databases">
        <title>Description of Microcella daejonensis nov. sp, isolated from riverside soil.</title>
        <authorList>
            <person name="Molina K.M."/>
            <person name="Kim S.B."/>
        </authorList>
    </citation>
    <scope>NUCLEOTIDE SEQUENCE</scope>
    <source>
        <strain evidence="5">MMS21-STM12</strain>
    </source>
</reference>
<evidence type="ECO:0000313" key="6">
    <source>
        <dbReference type="Proteomes" id="UP001164706"/>
    </source>
</evidence>
<dbReference type="Pfam" id="PF12840">
    <property type="entry name" value="HTH_20"/>
    <property type="match status" value="1"/>
</dbReference>
<dbReference type="InterPro" id="IPR011991">
    <property type="entry name" value="ArsR-like_HTH"/>
</dbReference>
<dbReference type="PROSITE" id="PS50987">
    <property type="entry name" value="HTH_ARSR_2"/>
    <property type="match status" value="1"/>
</dbReference>
<keyword evidence="1" id="KW-0805">Transcription regulation</keyword>
<sequence>MTHAATLALLGSPIRWRIVEVLASGPATAGEIADEIGSSFRIARESASKHLQLLARAGLIECERDMTTRLYRLSPRLIGALQALVDRLVALREPAGYDDLGTEASAGLEPAPHPDELDGDGCWCIRKAQELAPVSTRASPMYTLGGW</sequence>
<dbReference type="SUPFAM" id="SSF46785">
    <property type="entry name" value="Winged helix' DNA-binding domain"/>
    <property type="match status" value="1"/>
</dbReference>
<keyword evidence="3" id="KW-0804">Transcription</keyword>
<dbReference type="GO" id="GO:0003700">
    <property type="term" value="F:DNA-binding transcription factor activity"/>
    <property type="evidence" value="ECO:0007669"/>
    <property type="project" value="InterPro"/>
</dbReference>
<dbReference type="Proteomes" id="UP001164706">
    <property type="component" value="Chromosome"/>
</dbReference>
<dbReference type="InterPro" id="IPR001845">
    <property type="entry name" value="HTH_ArsR_DNA-bd_dom"/>
</dbReference>
<dbReference type="InterPro" id="IPR036390">
    <property type="entry name" value="WH_DNA-bd_sf"/>
</dbReference>
<dbReference type="PANTHER" id="PTHR33154:SF33">
    <property type="entry name" value="TRANSCRIPTIONAL REPRESSOR SDPR"/>
    <property type="match status" value="1"/>
</dbReference>
<name>A0A9E8S7U1_9MICO</name>
<feature type="domain" description="HTH arsR-type" evidence="4">
    <location>
        <begin position="1"/>
        <end position="92"/>
    </location>
</feature>
<evidence type="ECO:0000256" key="2">
    <source>
        <dbReference type="ARBA" id="ARBA00023125"/>
    </source>
</evidence>
<evidence type="ECO:0000256" key="3">
    <source>
        <dbReference type="ARBA" id="ARBA00023163"/>
    </source>
</evidence>
<dbReference type="PANTHER" id="PTHR33154">
    <property type="entry name" value="TRANSCRIPTIONAL REGULATOR, ARSR FAMILY"/>
    <property type="match status" value="1"/>
</dbReference>
<accession>A0A9E8S7U1</accession>
<gene>
    <name evidence="5" type="ORF">OVN18_07905</name>
</gene>
<dbReference type="InterPro" id="IPR036388">
    <property type="entry name" value="WH-like_DNA-bd_sf"/>
</dbReference>
<dbReference type="EMBL" id="CP113089">
    <property type="protein sequence ID" value="WAB80498.1"/>
    <property type="molecule type" value="Genomic_DNA"/>
</dbReference>
<dbReference type="CDD" id="cd00090">
    <property type="entry name" value="HTH_ARSR"/>
    <property type="match status" value="1"/>
</dbReference>
<keyword evidence="2" id="KW-0238">DNA-binding</keyword>
<protein>
    <submittedName>
        <fullName evidence="5">Metalloregulator ArsR/SmtB family transcription factor</fullName>
    </submittedName>
</protein>
<dbReference type="RefSeq" id="WP_267780162.1">
    <property type="nucleotide sequence ID" value="NZ_CP113089.1"/>
</dbReference>
<proteinExistence type="predicted"/>
<dbReference type="GO" id="GO:0003677">
    <property type="term" value="F:DNA binding"/>
    <property type="evidence" value="ECO:0007669"/>
    <property type="project" value="UniProtKB-KW"/>
</dbReference>
<evidence type="ECO:0000256" key="1">
    <source>
        <dbReference type="ARBA" id="ARBA00023015"/>
    </source>
</evidence>
<dbReference type="AlphaFoldDB" id="A0A9E8S7U1"/>
<evidence type="ECO:0000259" key="4">
    <source>
        <dbReference type="PROSITE" id="PS50987"/>
    </source>
</evidence>
<keyword evidence="6" id="KW-1185">Reference proteome</keyword>
<dbReference type="Gene3D" id="1.10.10.10">
    <property type="entry name" value="Winged helix-like DNA-binding domain superfamily/Winged helix DNA-binding domain"/>
    <property type="match status" value="1"/>
</dbReference>
<dbReference type="InterPro" id="IPR051081">
    <property type="entry name" value="HTH_MetalResp_TranReg"/>
</dbReference>
<dbReference type="KEGG" id="mdb:OVN18_07905"/>
<dbReference type="SMART" id="SM00418">
    <property type="entry name" value="HTH_ARSR"/>
    <property type="match status" value="1"/>
</dbReference>
<organism evidence="5 6">
    <name type="scientific">Microcella daejeonensis</name>
    <dbReference type="NCBI Taxonomy" id="2994971"/>
    <lineage>
        <taxon>Bacteria</taxon>
        <taxon>Bacillati</taxon>
        <taxon>Actinomycetota</taxon>
        <taxon>Actinomycetes</taxon>
        <taxon>Micrococcales</taxon>
        <taxon>Microbacteriaceae</taxon>
        <taxon>Microcella</taxon>
    </lineage>
</organism>